<feature type="compositionally biased region" description="Polar residues" evidence="1">
    <location>
        <begin position="1"/>
        <end position="13"/>
    </location>
</feature>
<feature type="compositionally biased region" description="Basic and acidic residues" evidence="1">
    <location>
        <begin position="17"/>
        <end position="27"/>
    </location>
</feature>
<sequence length="216" mass="24221">MQTKNNNQQQLQPATEKLNDEESHPMERPALPPRRNGVVVLAHERYEGKKDILVRNSGIKNGDMGISSLDVKGLGRIATVGFNFESEMFFILNILTGTAPGVLWGFMDASFTVEGSLFRGIIGELFHINGLLAGIKPQKGLTIDLEGVGCILGNRPFEMLETVPNARPMKIFQQEMSLNLLSLVTIDVYLNEDRIECPKAKSKDPWKRHKEEDWSK</sequence>
<comment type="caution">
    <text evidence="2">The sequence shown here is derived from an EMBL/GenBank/DDBJ whole genome shotgun (WGS) entry which is preliminary data.</text>
</comment>
<accession>A0ABR1B428</accession>
<gene>
    <name evidence="2" type="ORF">RUM44_004613</name>
</gene>
<evidence type="ECO:0000256" key="1">
    <source>
        <dbReference type="SAM" id="MobiDB-lite"/>
    </source>
</evidence>
<dbReference type="Proteomes" id="UP001359485">
    <property type="component" value="Unassembled WGS sequence"/>
</dbReference>
<feature type="region of interest" description="Disordered" evidence="1">
    <location>
        <begin position="1"/>
        <end position="34"/>
    </location>
</feature>
<name>A0ABR1B428_POLSC</name>
<evidence type="ECO:0000313" key="3">
    <source>
        <dbReference type="Proteomes" id="UP001359485"/>
    </source>
</evidence>
<protein>
    <submittedName>
        <fullName evidence="2">Uncharacterized protein</fullName>
    </submittedName>
</protein>
<reference evidence="2 3" key="1">
    <citation type="submission" date="2023-09" db="EMBL/GenBank/DDBJ databases">
        <title>Genomes of two closely related lineages of the louse Polyplax serrata with different host specificities.</title>
        <authorList>
            <person name="Martinu J."/>
            <person name="Tarabai H."/>
            <person name="Stefka J."/>
            <person name="Hypsa V."/>
        </authorList>
    </citation>
    <scope>NUCLEOTIDE SEQUENCE [LARGE SCALE GENOMIC DNA]</scope>
    <source>
        <strain evidence="2">98ZLc_SE</strain>
    </source>
</reference>
<evidence type="ECO:0000313" key="2">
    <source>
        <dbReference type="EMBL" id="KAK6634006.1"/>
    </source>
</evidence>
<proteinExistence type="predicted"/>
<keyword evidence="3" id="KW-1185">Reference proteome</keyword>
<organism evidence="2 3">
    <name type="scientific">Polyplax serrata</name>
    <name type="common">Common mouse louse</name>
    <dbReference type="NCBI Taxonomy" id="468196"/>
    <lineage>
        <taxon>Eukaryota</taxon>
        <taxon>Metazoa</taxon>
        <taxon>Ecdysozoa</taxon>
        <taxon>Arthropoda</taxon>
        <taxon>Hexapoda</taxon>
        <taxon>Insecta</taxon>
        <taxon>Pterygota</taxon>
        <taxon>Neoptera</taxon>
        <taxon>Paraneoptera</taxon>
        <taxon>Psocodea</taxon>
        <taxon>Troctomorpha</taxon>
        <taxon>Phthiraptera</taxon>
        <taxon>Anoplura</taxon>
        <taxon>Polyplacidae</taxon>
        <taxon>Polyplax</taxon>
    </lineage>
</organism>
<dbReference type="EMBL" id="JAWJWF010000004">
    <property type="protein sequence ID" value="KAK6634006.1"/>
    <property type="molecule type" value="Genomic_DNA"/>
</dbReference>